<gene>
    <name evidence="2" type="ORF">ElyMa_004765400</name>
</gene>
<dbReference type="AlphaFoldDB" id="A0AAV4IE03"/>
<organism evidence="2 3">
    <name type="scientific">Elysia marginata</name>
    <dbReference type="NCBI Taxonomy" id="1093978"/>
    <lineage>
        <taxon>Eukaryota</taxon>
        <taxon>Metazoa</taxon>
        <taxon>Spiralia</taxon>
        <taxon>Lophotrochozoa</taxon>
        <taxon>Mollusca</taxon>
        <taxon>Gastropoda</taxon>
        <taxon>Heterobranchia</taxon>
        <taxon>Euthyneura</taxon>
        <taxon>Panpulmonata</taxon>
        <taxon>Sacoglossa</taxon>
        <taxon>Placobranchoidea</taxon>
        <taxon>Plakobranchidae</taxon>
        <taxon>Elysia</taxon>
    </lineage>
</organism>
<sequence>MHRQIRRRRLDKVQRRRRPATQILQEGKPRRKNPSTPRLASALIVGKTTQKPLKSSKRKAVEPKARMGIPLQGRRRANPKP</sequence>
<comment type="caution">
    <text evidence="2">The sequence shown here is derived from an EMBL/GenBank/DDBJ whole genome shotgun (WGS) entry which is preliminary data.</text>
</comment>
<dbReference type="EMBL" id="BMAT01009554">
    <property type="protein sequence ID" value="GFS08739.1"/>
    <property type="molecule type" value="Genomic_DNA"/>
</dbReference>
<reference evidence="2 3" key="1">
    <citation type="journal article" date="2021" name="Elife">
        <title>Chloroplast acquisition without the gene transfer in kleptoplastic sea slugs, Plakobranchus ocellatus.</title>
        <authorList>
            <person name="Maeda T."/>
            <person name="Takahashi S."/>
            <person name="Yoshida T."/>
            <person name="Shimamura S."/>
            <person name="Takaki Y."/>
            <person name="Nagai Y."/>
            <person name="Toyoda A."/>
            <person name="Suzuki Y."/>
            <person name="Arimoto A."/>
            <person name="Ishii H."/>
            <person name="Satoh N."/>
            <person name="Nishiyama T."/>
            <person name="Hasebe M."/>
            <person name="Maruyama T."/>
            <person name="Minagawa J."/>
            <person name="Obokata J."/>
            <person name="Shigenobu S."/>
        </authorList>
    </citation>
    <scope>NUCLEOTIDE SEQUENCE [LARGE SCALE GENOMIC DNA]</scope>
</reference>
<evidence type="ECO:0000313" key="3">
    <source>
        <dbReference type="Proteomes" id="UP000762676"/>
    </source>
</evidence>
<accession>A0AAV4IE03</accession>
<keyword evidence="3" id="KW-1185">Reference proteome</keyword>
<proteinExistence type="predicted"/>
<evidence type="ECO:0000256" key="1">
    <source>
        <dbReference type="SAM" id="MobiDB-lite"/>
    </source>
</evidence>
<evidence type="ECO:0000313" key="2">
    <source>
        <dbReference type="EMBL" id="GFS08739.1"/>
    </source>
</evidence>
<protein>
    <submittedName>
        <fullName evidence="2">Uncharacterized protein</fullName>
    </submittedName>
</protein>
<feature type="compositionally biased region" description="Basic residues" evidence="1">
    <location>
        <begin position="1"/>
        <end position="19"/>
    </location>
</feature>
<dbReference type="Proteomes" id="UP000762676">
    <property type="component" value="Unassembled WGS sequence"/>
</dbReference>
<feature type="region of interest" description="Disordered" evidence="1">
    <location>
        <begin position="1"/>
        <end position="81"/>
    </location>
</feature>
<name>A0AAV4IE03_9GAST</name>